<dbReference type="InterPro" id="IPR041614">
    <property type="entry name" value="DprA_WH"/>
</dbReference>
<dbReference type="Gene3D" id="3.40.50.450">
    <property type="match status" value="1"/>
</dbReference>
<dbReference type="Pfam" id="PF12826">
    <property type="entry name" value="HHH_2"/>
    <property type="match status" value="1"/>
</dbReference>
<dbReference type="STRING" id="550983.A4R26_13300"/>
<reference evidence="8" key="1">
    <citation type="submission" date="2016-04" db="EMBL/GenBank/DDBJ databases">
        <authorList>
            <person name="Chen L."/>
            <person name="Zhuang W."/>
            <person name="Wang G."/>
        </authorList>
    </citation>
    <scope>NUCLEOTIDE SEQUENCE [LARGE SCALE GENOMIC DNA]</scope>
    <source>
        <strain evidence="8">208</strain>
    </source>
</reference>
<dbReference type="InterPro" id="IPR036388">
    <property type="entry name" value="WH-like_DNA-bd_sf"/>
</dbReference>
<evidence type="ECO:0000256" key="3">
    <source>
        <dbReference type="ARBA" id="ARBA00023204"/>
    </source>
</evidence>
<dbReference type="Pfam" id="PF02481">
    <property type="entry name" value="DNA_processg_A"/>
    <property type="match status" value="1"/>
</dbReference>
<dbReference type="InterPro" id="IPR003488">
    <property type="entry name" value="DprA"/>
</dbReference>
<organism evidence="7 8">
    <name type="scientific">Niastella populi</name>
    <dbReference type="NCBI Taxonomy" id="550983"/>
    <lineage>
        <taxon>Bacteria</taxon>
        <taxon>Pseudomonadati</taxon>
        <taxon>Bacteroidota</taxon>
        <taxon>Chitinophagia</taxon>
        <taxon>Chitinophagales</taxon>
        <taxon>Chitinophagaceae</taxon>
        <taxon>Niastella</taxon>
    </lineage>
</organism>
<dbReference type="GO" id="GO:0009294">
    <property type="term" value="P:DNA-mediated transformation"/>
    <property type="evidence" value="ECO:0007669"/>
    <property type="project" value="InterPro"/>
</dbReference>
<dbReference type="Gene3D" id="1.10.10.10">
    <property type="entry name" value="Winged helix-like DNA-binding domain superfamily/Winged helix DNA-binding domain"/>
    <property type="match status" value="1"/>
</dbReference>
<dbReference type="InterPro" id="IPR057666">
    <property type="entry name" value="DrpA_SLOG"/>
</dbReference>
<dbReference type="NCBIfam" id="TIGR00732">
    <property type="entry name" value="dprA"/>
    <property type="match status" value="1"/>
</dbReference>
<comment type="similarity">
    <text evidence="1">Belongs to the DprA/Smf family.</text>
</comment>
<feature type="domain" description="Smf/DprA SLOG" evidence="4">
    <location>
        <begin position="84"/>
        <end position="293"/>
    </location>
</feature>
<evidence type="ECO:0000256" key="1">
    <source>
        <dbReference type="ARBA" id="ARBA00006525"/>
    </source>
</evidence>
<dbReference type="EMBL" id="LWBP01000045">
    <property type="protein sequence ID" value="OQP66742.1"/>
    <property type="molecule type" value="Genomic_DNA"/>
</dbReference>
<comment type="caution">
    <text evidence="7">The sequence shown here is derived from an EMBL/GenBank/DDBJ whole genome shotgun (WGS) entry which is preliminary data.</text>
</comment>
<dbReference type="PANTHER" id="PTHR43022:SF1">
    <property type="entry name" value="PROTEIN SMF"/>
    <property type="match status" value="1"/>
</dbReference>
<evidence type="ECO:0000313" key="7">
    <source>
        <dbReference type="EMBL" id="OQP66742.1"/>
    </source>
</evidence>
<evidence type="ECO:0000259" key="4">
    <source>
        <dbReference type="Pfam" id="PF02481"/>
    </source>
</evidence>
<dbReference type="AlphaFoldDB" id="A0A1V9G836"/>
<evidence type="ECO:0000313" key="8">
    <source>
        <dbReference type="Proteomes" id="UP000192276"/>
    </source>
</evidence>
<name>A0A1V9G836_9BACT</name>
<dbReference type="Pfam" id="PF17782">
    <property type="entry name" value="WHD_DprA"/>
    <property type="match status" value="1"/>
</dbReference>
<dbReference type="Proteomes" id="UP000192276">
    <property type="component" value="Unassembled WGS sequence"/>
</dbReference>
<dbReference type="RefSeq" id="WP_081162369.1">
    <property type="nucleotide sequence ID" value="NZ_LWBP01000045.1"/>
</dbReference>
<evidence type="ECO:0000256" key="2">
    <source>
        <dbReference type="ARBA" id="ARBA00022763"/>
    </source>
</evidence>
<keyword evidence="3" id="KW-0234">DNA repair</keyword>
<dbReference type="InterPro" id="IPR010994">
    <property type="entry name" value="RuvA_2-like"/>
</dbReference>
<feature type="domain" description="DisA/LigA helix-hairpin-helix motif" evidence="5">
    <location>
        <begin position="17"/>
        <end position="63"/>
    </location>
</feature>
<dbReference type="PANTHER" id="PTHR43022">
    <property type="entry name" value="PROTEIN SMF"/>
    <property type="match status" value="1"/>
</dbReference>
<accession>A0A1V9G836</accession>
<proteinExistence type="inferred from homology"/>
<sequence>MTTITNDLLYQLALTQVPQIGCVHAKLLIQQFNSAEAIFKARIAELEKTEGIGTVRARRIKSFNQFASLEKEIAFIEKYKIKPLFINQPQYPQRLLHCYDSPTMLFYRGEANLNAPRVVAVIGTRNNSTYGKNITEKLVKELAGYEVLIVSGLAFGIDAIAHKTSLKHNLQTVGVLAHGLDSLYPAEHTGLAKDMIKQGGGLLTEFHSDVTAEKHHFPVRNRIVAGMSDAVVVIETGVKGGSMITAELAIGYDRDVFAFPGKITDAKSAGCNALIKNNKAILLTETHELAESLGWEQPVAKNIQPQKELFVNLNEEEKTIVEILNEKQRVHIDELNLRCGLSTSSIAAAILNLEIQNIVQALPGKMYQLV</sequence>
<dbReference type="GO" id="GO:0006281">
    <property type="term" value="P:DNA repair"/>
    <property type="evidence" value="ECO:0007669"/>
    <property type="project" value="UniProtKB-KW"/>
</dbReference>
<dbReference type="InterPro" id="IPR041663">
    <property type="entry name" value="DisA/LigA_HHH"/>
</dbReference>
<keyword evidence="8" id="KW-1185">Reference proteome</keyword>
<protein>
    <submittedName>
        <fullName evidence="7">DNA protecting protein DprA</fullName>
    </submittedName>
</protein>
<dbReference type="SUPFAM" id="SSF102405">
    <property type="entry name" value="MCP/YpsA-like"/>
    <property type="match status" value="1"/>
</dbReference>
<dbReference type="SUPFAM" id="SSF47781">
    <property type="entry name" value="RuvA domain 2-like"/>
    <property type="match status" value="1"/>
</dbReference>
<dbReference type="OrthoDB" id="9785707at2"/>
<evidence type="ECO:0000259" key="6">
    <source>
        <dbReference type="Pfam" id="PF17782"/>
    </source>
</evidence>
<keyword evidence="2" id="KW-0227">DNA damage</keyword>
<evidence type="ECO:0000259" key="5">
    <source>
        <dbReference type="Pfam" id="PF12826"/>
    </source>
</evidence>
<feature type="domain" description="DprA winged helix" evidence="6">
    <location>
        <begin position="313"/>
        <end position="365"/>
    </location>
</feature>
<gene>
    <name evidence="7" type="ORF">A4R26_13300</name>
</gene>